<protein>
    <submittedName>
        <fullName evidence="2">Uncharacterized protein</fullName>
    </submittedName>
</protein>
<dbReference type="Proteomes" id="UP000824247">
    <property type="component" value="Unassembled WGS sequence"/>
</dbReference>
<proteinExistence type="predicted"/>
<comment type="caution">
    <text evidence="2">The sequence shown here is derived from an EMBL/GenBank/DDBJ whole genome shotgun (WGS) entry which is preliminary data.</text>
</comment>
<name>A0A9E2KVI3_9BACT</name>
<feature type="coiled-coil region" evidence="1">
    <location>
        <begin position="45"/>
        <end position="126"/>
    </location>
</feature>
<evidence type="ECO:0000256" key="1">
    <source>
        <dbReference type="SAM" id="Coils"/>
    </source>
</evidence>
<reference evidence="2" key="1">
    <citation type="journal article" date="2021" name="PeerJ">
        <title>Extensive microbial diversity within the chicken gut microbiome revealed by metagenomics and culture.</title>
        <authorList>
            <person name="Gilroy R."/>
            <person name="Ravi A."/>
            <person name="Getino M."/>
            <person name="Pursley I."/>
            <person name="Horton D.L."/>
            <person name="Alikhan N.F."/>
            <person name="Baker D."/>
            <person name="Gharbi K."/>
            <person name="Hall N."/>
            <person name="Watson M."/>
            <person name="Adriaenssens E.M."/>
            <person name="Foster-Nyarko E."/>
            <person name="Jarju S."/>
            <person name="Secka A."/>
            <person name="Antonio M."/>
            <person name="Oren A."/>
            <person name="Chaudhuri R.R."/>
            <person name="La Ragione R."/>
            <person name="Hildebrand F."/>
            <person name="Pallen M.J."/>
        </authorList>
    </citation>
    <scope>NUCLEOTIDE SEQUENCE</scope>
    <source>
        <strain evidence="2">A5-1222</strain>
    </source>
</reference>
<evidence type="ECO:0000313" key="3">
    <source>
        <dbReference type="Proteomes" id="UP000824247"/>
    </source>
</evidence>
<accession>A0A9E2KVI3</accession>
<dbReference type="AlphaFoldDB" id="A0A9E2KVI3"/>
<reference evidence="2" key="2">
    <citation type="submission" date="2021-04" db="EMBL/GenBank/DDBJ databases">
        <authorList>
            <person name="Gilroy R."/>
        </authorList>
    </citation>
    <scope>NUCLEOTIDE SEQUENCE</scope>
    <source>
        <strain evidence="2">A5-1222</strain>
    </source>
</reference>
<sequence length="148" mass="17455">DKDQKKPWILTEKAVEIIKNKHIDKFIDIDDEDDKSREAKANPAISEAYMRIRALNSENKALKKNNEDLRATIIDLRNQRDLVQQTNLKLMGKLPDTIDNQENNKQEENNNKIDKLMSELEELNNSLFKRITHKNRINELLAELKKYK</sequence>
<dbReference type="EMBL" id="JAHLFM010000033">
    <property type="protein sequence ID" value="MBU3830951.1"/>
    <property type="molecule type" value="Genomic_DNA"/>
</dbReference>
<keyword evidence="1" id="KW-0175">Coiled coil</keyword>
<evidence type="ECO:0000313" key="2">
    <source>
        <dbReference type="EMBL" id="MBU3830951.1"/>
    </source>
</evidence>
<gene>
    <name evidence="2" type="ORF">H9897_02240</name>
</gene>
<organism evidence="2 3">
    <name type="scientific">Candidatus Ureaplasma intestinipullorum</name>
    <dbReference type="NCBI Taxonomy" id="2838770"/>
    <lineage>
        <taxon>Bacteria</taxon>
        <taxon>Bacillati</taxon>
        <taxon>Mycoplasmatota</taxon>
        <taxon>Mycoplasmoidales</taxon>
        <taxon>Mycoplasmoidaceae</taxon>
        <taxon>Ureaplasma</taxon>
    </lineage>
</organism>
<feature type="non-terminal residue" evidence="2">
    <location>
        <position position="1"/>
    </location>
</feature>